<organism evidence="1 2">
    <name type="scientific">Diaporthe eres</name>
    <name type="common">Phomopsis oblonga</name>
    <dbReference type="NCBI Taxonomy" id="83184"/>
    <lineage>
        <taxon>Eukaryota</taxon>
        <taxon>Fungi</taxon>
        <taxon>Dikarya</taxon>
        <taxon>Ascomycota</taxon>
        <taxon>Pezizomycotina</taxon>
        <taxon>Sordariomycetes</taxon>
        <taxon>Sordariomycetidae</taxon>
        <taxon>Diaporthales</taxon>
        <taxon>Diaporthaceae</taxon>
        <taxon>Diaporthe</taxon>
        <taxon>Diaporthe eres species complex</taxon>
    </lineage>
</organism>
<evidence type="ECO:0008006" key="3">
    <source>
        <dbReference type="Google" id="ProtNLM"/>
    </source>
</evidence>
<protein>
    <recommendedName>
        <fullName evidence="3">SH3 domain-containing protein</fullName>
    </recommendedName>
</protein>
<gene>
    <name evidence="1" type="ORF">SLS63_011030</name>
</gene>
<name>A0ABR1NV95_DIAER</name>
<evidence type="ECO:0000313" key="2">
    <source>
        <dbReference type="Proteomes" id="UP001430848"/>
    </source>
</evidence>
<keyword evidence="2" id="KW-1185">Reference proteome</keyword>
<sequence>MCDTYNFFDFDDFDDDDSSLDTKMSPFGDGISTPSSSDIAKPPVGEYVPSVPCPGKTYKIHLKGTDKLITVTEGEVVVRSPAEAQPGGGWYWVCVEKGNWLGFRNHVSGCFLGHDGKLGLWAKATQHKAHEYFCVRHHPDGGYVLLVKYPWGEELRQIGCTLWERKTLVEKDKNGAQWVFEEV</sequence>
<dbReference type="Proteomes" id="UP001430848">
    <property type="component" value="Unassembled WGS sequence"/>
</dbReference>
<proteinExistence type="predicted"/>
<reference evidence="1 2" key="1">
    <citation type="submission" date="2024-02" db="EMBL/GenBank/DDBJ databases">
        <title>De novo assembly and annotation of 12 fungi associated with fruit tree decline syndrome in Ontario, Canada.</title>
        <authorList>
            <person name="Sulman M."/>
            <person name="Ellouze W."/>
            <person name="Ilyukhin E."/>
        </authorList>
    </citation>
    <scope>NUCLEOTIDE SEQUENCE [LARGE SCALE GENOMIC DNA]</scope>
    <source>
        <strain evidence="1 2">M169</strain>
    </source>
</reference>
<comment type="caution">
    <text evidence="1">The sequence shown here is derived from an EMBL/GenBank/DDBJ whole genome shotgun (WGS) entry which is preliminary data.</text>
</comment>
<dbReference type="EMBL" id="JAKNSF020000098">
    <property type="protein sequence ID" value="KAK7716718.1"/>
    <property type="molecule type" value="Genomic_DNA"/>
</dbReference>
<evidence type="ECO:0000313" key="1">
    <source>
        <dbReference type="EMBL" id="KAK7716718.1"/>
    </source>
</evidence>
<accession>A0ABR1NV95</accession>
<dbReference type="PANTHER" id="PTHR39697">
    <property type="entry name" value="RICIN B LECTIN DOMAIN-CONTAINING PROTEIN-RELATED"/>
    <property type="match status" value="1"/>
</dbReference>
<dbReference type="PANTHER" id="PTHR39697:SF2">
    <property type="entry name" value="CYANOVIRIN-N DOMAIN-CONTAINING PROTEIN"/>
    <property type="match status" value="1"/>
</dbReference>